<dbReference type="AlphaFoldDB" id="A0AA37XDB0"/>
<reference evidence="3" key="1">
    <citation type="journal article" date="2014" name="Int. J. Syst. Evol. Microbiol.">
        <title>Complete genome sequence of Corynebacterium casei LMG S-19264T (=DSM 44701T), isolated from a smear-ripened cheese.</title>
        <authorList>
            <consortium name="US DOE Joint Genome Institute (JGI-PGF)"/>
            <person name="Walter F."/>
            <person name="Albersmeier A."/>
            <person name="Kalinowski J."/>
            <person name="Ruckert C."/>
        </authorList>
    </citation>
    <scope>NUCLEOTIDE SEQUENCE</scope>
    <source>
        <strain evidence="3">NBRC 112290</strain>
    </source>
</reference>
<feature type="region of interest" description="Disordered" evidence="1">
    <location>
        <begin position="93"/>
        <end position="113"/>
    </location>
</feature>
<dbReference type="Proteomes" id="UP001157161">
    <property type="component" value="Unassembled WGS sequence"/>
</dbReference>
<keyword evidence="2" id="KW-1133">Transmembrane helix</keyword>
<accession>A0AA37XDB0</accession>
<protein>
    <submittedName>
        <fullName evidence="3">Uncharacterized protein</fullName>
    </submittedName>
</protein>
<keyword evidence="4" id="KW-1185">Reference proteome</keyword>
<comment type="caution">
    <text evidence="3">The sequence shown here is derived from an EMBL/GenBank/DDBJ whole genome shotgun (WGS) entry which is preliminary data.</text>
</comment>
<dbReference type="EMBL" id="BSUM01000001">
    <property type="protein sequence ID" value="GMA31351.1"/>
    <property type="molecule type" value="Genomic_DNA"/>
</dbReference>
<organism evidence="3 4">
    <name type="scientific">Litorihabitans aurantiacus</name>
    <dbReference type="NCBI Taxonomy" id="1930061"/>
    <lineage>
        <taxon>Bacteria</taxon>
        <taxon>Bacillati</taxon>
        <taxon>Actinomycetota</taxon>
        <taxon>Actinomycetes</taxon>
        <taxon>Micrococcales</taxon>
        <taxon>Beutenbergiaceae</taxon>
        <taxon>Litorihabitans</taxon>
    </lineage>
</organism>
<keyword evidence="2" id="KW-0472">Membrane</keyword>
<proteinExistence type="predicted"/>
<sequence length="149" mass="14555">MTPVIVVATLALAALGGTLLVPFVLGAASRGASAARAVSLASVQAVLRGGLVIGLLERIATAGCVLAGQPEGIAVVVAIKGLGRYPELRDPVSAAGASAPGETGGPGQQNPRASALGAAVSERFIIGTLTSLIWAVAVGAVGRWLLGVV</sequence>
<feature type="transmembrane region" description="Helical" evidence="2">
    <location>
        <begin position="124"/>
        <end position="146"/>
    </location>
</feature>
<keyword evidence="2" id="KW-0812">Transmembrane</keyword>
<name>A0AA37XDB0_9MICO</name>
<reference evidence="3" key="2">
    <citation type="submission" date="2023-02" db="EMBL/GenBank/DDBJ databases">
        <authorList>
            <person name="Sun Q."/>
            <person name="Mori K."/>
        </authorList>
    </citation>
    <scope>NUCLEOTIDE SEQUENCE</scope>
    <source>
        <strain evidence="3">NBRC 112290</strain>
    </source>
</reference>
<evidence type="ECO:0000256" key="1">
    <source>
        <dbReference type="SAM" id="MobiDB-lite"/>
    </source>
</evidence>
<evidence type="ECO:0000313" key="3">
    <source>
        <dbReference type="EMBL" id="GMA31351.1"/>
    </source>
</evidence>
<evidence type="ECO:0000313" key="4">
    <source>
        <dbReference type="Proteomes" id="UP001157161"/>
    </source>
</evidence>
<dbReference type="RefSeq" id="WP_284250202.1">
    <property type="nucleotide sequence ID" value="NZ_BSUM01000001.1"/>
</dbReference>
<gene>
    <name evidence="3" type="ORF">GCM10025875_13430</name>
</gene>
<evidence type="ECO:0000256" key="2">
    <source>
        <dbReference type="SAM" id="Phobius"/>
    </source>
</evidence>